<feature type="coiled-coil region" evidence="1">
    <location>
        <begin position="23"/>
        <end position="57"/>
    </location>
</feature>
<accession>A0A1M5WQG7</accession>
<dbReference type="EMBL" id="FQXR01000005">
    <property type="protein sequence ID" value="SHH89749.1"/>
    <property type="molecule type" value="Genomic_DNA"/>
</dbReference>
<dbReference type="InterPro" id="IPR012851">
    <property type="entry name" value="Spore_coat_CotF-like"/>
</dbReference>
<gene>
    <name evidence="2" type="ORF">SAMN02745180_01353</name>
</gene>
<keyword evidence="3" id="KW-1185">Reference proteome</keyword>
<proteinExistence type="predicted"/>
<organism evidence="2 3">
    <name type="scientific">Sporanaerobacter acetigenes DSM 13106</name>
    <dbReference type="NCBI Taxonomy" id="1123281"/>
    <lineage>
        <taxon>Bacteria</taxon>
        <taxon>Bacillati</taxon>
        <taxon>Bacillota</taxon>
        <taxon>Tissierellia</taxon>
        <taxon>Tissierellales</taxon>
        <taxon>Sporanaerobacteraceae</taxon>
        <taxon>Sporanaerobacter</taxon>
    </lineage>
</organism>
<dbReference type="OrthoDB" id="1683800at2"/>
<dbReference type="AlphaFoldDB" id="A0A1M5WQG7"/>
<dbReference type="RefSeq" id="WP_072744027.1">
    <property type="nucleotide sequence ID" value="NZ_FQXR01000005.1"/>
</dbReference>
<dbReference type="Proteomes" id="UP000184389">
    <property type="component" value="Unassembled WGS sequence"/>
</dbReference>
<dbReference type="InterPro" id="IPR012347">
    <property type="entry name" value="Ferritin-like"/>
</dbReference>
<dbReference type="Pfam" id="PF07875">
    <property type="entry name" value="Coat_F"/>
    <property type="match status" value="1"/>
</dbReference>
<protein>
    <submittedName>
        <fullName evidence="2">Coat F domain-containing protein</fullName>
    </submittedName>
</protein>
<dbReference type="STRING" id="1123281.SAMN02745180_01353"/>
<dbReference type="Gene3D" id="1.20.1260.10">
    <property type="match status" value="1"/>
</dbReference>
<name>A0A1M5WQG7_9FIRM</name>
<evidence type="ECO:0000313" key="3">
    <source>
        <dbReference type="Proteomes" id="UP000184389"/>
    </source>
</evidence>
<keyword evidence="1" id="KW-0175">Coiled coil</keyword>
<evidence type="ECO:0000313" key="2">
    <source>
        <dbReference type="EMBL" id="SHH89749.1"/>
    </source>
</evidence>
<sequence>MQEKDMVSDVLAGTKASIDSYTKAITECANQQLRGTLQQLRNEAEQFQYQLFQIAEQKGYYTPAPTADQKTIQQVKNGLTGGTTPTMR</sequence>
<reference evidence="2 3" key="1">
    <citation type="submission" date="2016-11" db="EMBL/GenBank/DDBJ databases">
        <authorList>
            <person name="Jaros S."/>
            <person name="Januszkiewicz K."/>
            <person name="Wedrychowicz H."/>
        </authorList>
    </citation>
    <scope>NUCLEOTIDE SEQUENCE [LARGE SCALE GENOMIC DNA]</scope>
    <source>
        <strain evidence="2 3">DSM 13106</strain>
    </source>
</reference>
<evidence type="ECO:0000256" key="1">
    <source>
        <dbReference type="SAM" id="Coils"/>
    </source>
</evidence>